<protein>
    <submittedName>
        <fullName evidence="1">Uu.00g058040.m01.CDS01</fullName>
    </submittedName>
</protein>
<accession>A0AAI8YM93</accession>
<keyword evidence="2" id="KW-1185">Reference proteome</keyword>
<name>A0AAI8YM93_9PEZI</name>
<comment type="caution">
    <text evidence="1">The sequence shown here is derived from an EMBL/GenBank/DDBJ whole genome shotgun (WGS) entry which is preliminary data.</text>
</comment>
<proteinExistence type="predicted"/>
<dbReference type="EMBL" id="CAUWAG010000013">
    <property type="protein sequence ID" value="CAJ2509904.1"/>
    <property type="molecule type" value="Genomic_DNA"/>
</dbReference>
<dbReference type="Proteomes" id="UP001295740">
    <property type="component" value="Unassembled WGS sequence"/>
</dbReference>
<dbReference type="SUPFAM" id="SSF51322">
    <property type="entry name" value="Cyanovirin-N"/>
    <property type="match status" value="1"/>
</dbReference>
<reference evidence="1" key="1">
    <citation type="submission" date="2023-10" db="EMBL/GenBank/DDBJ databases">
        <authorList>
            <person name="Hackl T."/>
        </authorList>
    </citation>
    <scope>NUCLEOTIDE SEQUENCE</scope>
</reference>
<dbReference type="InterPro" id="IPR036673">
    <property type="entry name" value="Cyanovirin-N_sf"/>
</dbReference>
<gene>
    <name evidence="1" type="ORF">KHLLAP_LOCUS10372</name>
</gene>
<evidence type="ECO:0000313" key="1">
    <source>
        <dbReference type="EMBL" id="CAJ2509904.1"/>
    </source>
</evidence>
<organism evidence="1 2">
    <name type="scientific">Anthostomella pinea</name>
    <dbReference type="NCBI Taxonomy" id="933095"/>
    <lineage>
        <taxon>Eukaryota</taxon>
        <taxon>Fungi</taxon>
        <taxon>Dikarya</taxon>
        <taxon>Ascomycota</taxon>
        <taxon>Pezizomycotina</taxon>
        <taxon>Sordariomycetes</taxon>
        <taxon>Xylariomycetidae</taxon>
        <taxon>Xylariales</taxon>
        <taxon>Xylariaceae</taxon>
        <taxon>Anthostomella</taxon>
    </lineage>
</organism>
<evidence type="ECO:0000313" key="2">
    <source>
        <dbReference type="Proteomes" id="UP001295740"/>
    </source>
</evidence>
<dbReference type="Gene3D" id="2.30.60.10">
    <property type="entry name" value="Cyanovirin-N"/>
    <property type="match status" value="1"/>
</dbReference>
<sequence length="168" mass="18498">MLDPRRTPSTPKWYYQFDGVVPWGVFNDDPPLCGLMDNSSRRMAVARYNHNQMNSYHCSGQVLLLDYCLGWTNGSLVSSRCSSSGNFYASVDCDNCSVNKTYDLTCECKTAANQTTHATINLGEEDIIYADGYGGLQAPALETAFAISRQAAWENSSTLQSAQGPPRL</sequence>
<dbReference type="AlphaFoldDB" id="A0AAI8YM93"/>